<dbReference type="GO" id="GO:1905502">
    <property type="term" value="F:acetyl-CoA binding"/>
    <property type="evidence" value="ECO:0007669"/>
    <property type="project" value="TreeGrafter"/>
</dbReference>
<dbReference type="CDD" id="cd04301">
    <property type="entry name" value="NAT_SF"/>
    <property type="match status" value="1"/>
</dbReference>
<dbReference type="GO" id="GO:0005737">
    <property type="term" value="C:cytoplasm"/>
    <property type="evidence" value="ECO:0007669"/>
    <property type="project" value="TreeGrafter"/>
</dbReference>
<dbReference type="InterPro" id="IPR016181">
    <property type="entry name" value="Acyl_CoA_acyltransferase"/>
</dbReference>
<sequence>MSMELVELHNHPEYLDACCDILNSEWKRSYTARAHSLSKSTSNLPVSLVLVLKSEAQTQVLGHARVCKVLHDERACFIESVVVVPEQRGKGLGRAIMRLTEDYVRRKGFTRCHLSTHDKQEFYKRIGYSVSDPVCGVSGSVDRLGHFEKGPISQRNLAPSPEKLHVPAAQTSQNSAVPPPPPMPVMTQPKGQLGTKPVWMIKIL</sequence>
<dbReference type="Pfam" id="PF00583">
    <property type="entry name" value="Acetyltransf_1"/>
    <property type="match status" value="1"/>
</dbReference>
<dbReference type="PANTHER" id="PTHR13538:SF4">
    <property type="entry name" value="N-ALPHA-ACETYLTRANSFERASE 80"/>
    <property type="match status" value="1"/>
</dbReference>
<dbReference type="Gene3D" id="3.40.630.30">
    <property type="match status" value="1"/>
</dbReference>
<dbReference type="PANTHER" id="PTHR13538">
    <property type="entry name" value="N-ACETYLTRANSFERASE 6"/>
    <property type="match status" value="1"/>
</dbReference>
<keyword evidence="2" id="KW-0808">Transferase</keyword>
<name>A0A6B0V411_IXORI</name>
<reference evidence="2" key="1">
    <citation type="submission" date="2019-12" db="EMBL/GenBank/DDBJ databases">
        <title>An insight into the sialome of adult female Ixodes ricinus ticks feeding for 6 days.</title>
        <authorList>
            <person name="Perner J."/>
            <person name="Ribeiro J.M.C."/>
        </authorList>
    </citation>
    <scope>NUCLEOTIDE SEQUENCE</scope>
    <source>
        <strain evidence="2">Semi-engorged</strain>
        <tissue evidence="2">Salivary glands</tissue>
    </source>
</reference>
<dbReference type="InterPro" id="IPR000182">
    <property type="entry name" value="GNAT_dom"/>
</dbReference>
<dbReference type="PROSITE" id="PS51186">
    <property type="entry name" value="GNAT"/>
    <property type="match status" value="1"/>
</dbReference>
<proteinExistence type="predicted"/>
<dbReference type="EMBL" id="GIFC01013985">
    <property type="protein sequence ID" value="MXU96068.1"/>
    <property type="molecule type" value="Transcribed_RNA"/>
</dbReference>
<evidence type="ECO:0000259" key="1">
    <source>
        <dbReference type="PROSITE" id="PS51186"/>
    </source>
</evidence>
<dbReference type="GO" id="GO:0008080">
    <property type="term" value="F:N-acetyltransferase activity"/>
    <property type="evidence" value="ECO:0007669"/>
    <property type="project" value="InterPro"/>
</dbReference>
<feature type="domain" description="N-acetyltransferase" evidence="1">
    <location>
        <begin position="3"/>
        <end position="149"/>
    </location>
</feature>
<protein>
    <submittedName>
        <fullName evidence="2">Putative n-acetyltransferase 6</fullName>
    </submittedName>
</protein>
<accession>A0A6B0V411</accession>
<dbReference type="SUPFAM" id="SSF55729">
    <property type="entry name" value="Acyl-CoA N-acyltransferases (Nat)"/>
    <property type="match status" value="1"/>
</dbReference>
<dbReference type="InterPro" id="IPR039840">
    <property type="entry name" value="NAA80"/>
</dbReference>
<organism evidence="2">
    <name type="scientific">Ixodes ricinus</name>
    <name type="common">Common tick</name>
    <name type="synonym">Acarus ricinus</name>
    <dbReference type="NCBI Taxonomy" id="34613"/>
    <lineage>
        <taxon>Eukaryota</taxon>
        <taxon>Metazoa</taxon>
        <taxon>Ecdysozoa</taxon>
        <taxon>Arthropoda</taxon>
        <taxon>Chelicerata</taxon>
        <taxon>Arachnida</taxon>
        <taxon>Acari</taxon>
        <taxon>Parasitiformes</taxon>
        <taxon>Ixodida</taxon>
        <taxon>Ixodoidea</taxon>
        <taxon>Ixodidae</taxon>
        <taxon>Ixodinae</taxon>
        <taxon>Ixodes</taxon>
    </lineage>
</organism>
<dbReference type="AlphaFoldDB" id="A0A6B0V411"/>
<evidence type="ECO:0000313" key="2">
    <source>
        <dbReference type="EMBL" id="MXU96068.1"/>
    </source>
</evidence>